<dbReference type="STRING" id="1572751.PK98_00290"/>
<name>A0A0B2BV19_9SPHN</name>
<dbReference type="Gene3D" id="3.40.50.880">
    <property type="match status" value="1"/>
</dbReference>
<protein>
    <submittedName>
        <fullName evidence="2">Glutamine amidotransferase</fullName>
        <ecNumber evidence="2">6.3.5.2</ecNumber>
    </submittedName>
</protein>
<dbReference type="GO" id="GO:0005829">
    <property type="term" value="C:cytosol"/>
    <property type="evidence" value="ECO:0007669"/>
    <property type="project" value="TreeGrafter"/>
</dbReference>
<dbReference type="EMBL" id="JTDN01000001">
    <property type="protein sequence ID" value="KHL25244.1"/>
    <property type="molecule type" value="Genomic_DNA"/>
</dbReference>
<dbReference type="InterPro" id="IPR017926">
    <property type="entry name" value="GATASE"/>
</dbReference>
<organism evidence="2 3">
    <name type="scientific">Croceibacterium mercuriale</name>
    <dbReference type="NCBI Taxonomy" id="1572751"/>
    <lineage>
        <taxon>Bacteria</taxon>
        <taxon>Pseudomonadati</taxon>
        <taxon>Pseudomonadota</taxon>
        <taxon>Alphaproteobacteria</taxon>
        <taxon>Sphingomonadales</taxon>
        <taxon>Erythrobacteraceae</taxon>
        <taxon>Croceibacterium</taxon>
    </lineage>
</organism>
<evidence type="ECO:0000259" key="1">
    <source>
        <dbReference type="Pfam" id="PF00117"/>
    </source>
</evidence>
<evidence type="ECO:0000313" key="3">
    <source>
        <dbReference type="Proteomes" id="UP000030988"/>
    </source>
</evidence>
<dbReference type="PROSITE" id="PS51273">
    <property type="entry name" value="GATASE_TYPE_1"/>
    <property type="match status" value="1"/>
</dbReference>
<dbReference type="Pfam" id="PF00117">
    <property type="entry name" value="GATase"/>
    <property type="match status" value="1"/>
</dbReference>
<keyword evidence="2" id="KW-0315">Glutamine amidotransferase</keyword>
<dbReference type="OrthoDB" id="9813383at2"/>
<dbReference type="CDD" id="cd01741">
    <property type="entry name" value="GATase1_1"/>
    <property type="match status" value="1"/>
</dbReference>
<keyword evidence="3" id="KW-1185">Reference proteome</keyword>
<dbReference type="PANTHER" id="PTHR42695:SF5">
    <property type="entry name" value="GLUTAMINE AMIDOTRANSFERASE YLR126C-RELATED"/>
    <property type="match status" value="1"/>
</dbReference>
<dbReference type="GO" id="GO:0003922">
    <property type="term" value="F:GMP synthase (glutamine-hydrolyzing) activity"/>
    <property type="evidence" value="ECO:0007669"/>
    <property type="project" value="UniProtKB-EC"/>
</dbReference>
<gene>
    <name evidence="2" type="ORF">PK98_00290</name>
</gene>
<dbReference type="RefSeq" id="WP_039093499.1">
    <property type="nucleotide sequence ID" value="NZ_JTDN01000001.1"/>
</dbReference>
<dbReference type="AlphaFoldDB" id="A0A0B2BV19"/>
<accession>A0A0B2BV19</accession>
<feature type="domain" description="Glutamine amidotransferase" evidence="1">
    <location>
        <begin position="22"/>
        <end position="179"/>
    </location>
</feature>
<keyword evidence="2" id="KW-0436">Ligase</keyword>
<sequence length="231" mass="24380">MKTAVAIQHIDFEDLGYFEAPLRERGYDIRHVDARTADLAALAGADLLVVLGGPMGVYEADRFPFLDAGLRLIHDRLQFGRPLLGICLGAQLIARAMGARVHPGGTKEIGFAPVRLTPAGASSPLAAVTPGQAVLHWHGDTFDLPPGATLLASTDTYARQAFSAGPNVLALQFHLEAGAGIERWLTGHADELAAAGIAAEAIREGALHNAASLEGIARRTLLAWLSQLDGQ</sequence>
<dbReference type="NCBIfam" id="NF005458">
    <property type="entry name" value="PRK07053.1"/>
    <property type="match status" value="1"/>
</dbReference>
<comment type="caution">
    <text evidence="2">The sequence shown here is derived from an EMBL/GenBank/DDBJ whole genome shotgun (WGS) entry which is preliminary data.</text>
</comment>
<evidence type="ECO:0000313" key="2">
    <source>
        <dbReference type="EMBL" id="KHL25244.1"/>
    </source>
</evidence>
<dbReference type="Proteomes" id="UP000030988">
    <property type="component" value="Unassembled WGS sequence"/>
</dbReference>
<dbReference type="PANTHER" id="PTHR42695">
    <property type="entry name" value="GLUTAMINE AMIDOTRANSFERASE YLR126C-RELATED"/>
    <property type="match status" value="1"/>
</dbReference>
<dbReference type="EC" id="6.3.5.2" evidence="2"/>
<dbReference type="InterPro" id="IPR029062">
    <property type="entry name" value="Class_I_gatase-like"/>
</dbReference>
<proteinExistence type="predicted"/>
<reference evidence="2 3" key="1">
    <citation type="submission" date="2014-11" db="EMBL/GenBank/DDBJ databases">
        <title>Draft genome sequence of Kirrobacter mercurialis.</title>
        <authorList>
            <person name="Coil D.A."/>
            <person name="Eisen J.A."/>
        </authorList>
    </citation>
    <scope>NUCLEOTIDE SEQUENCE [LARGE SCALE GENOMIC DNA]</scope>
    <source>
        <strain evidence="2 3">Coronado</strain>
    </source>
</reference>
<dbReference type="InterPro" id="IPR044992">
    <property type="entry name" value="ChyE-like"/>
</dbReference>
<dbReference type="SUPFAM" id="SSF52317">
    <property type="entry name" value="Class I glutamine amidotransferase-like"/>
    <property type="match status" value="1"/>
</dbReference>
<dbReference type="GO" id="GO:0016740">
    <property type="term" value="F:transferase activity"/>
    <property type="evidence" value="ECO:0007669"/>
    <property type="project" value="UniProtKB-KW"/>
</dbReference>
<keyword evidence="2" id="KW-0808">Transferase</keyword>